<evidence type="ECO:0000259" key="1">
    <source>
        <dbReference type="Pfam" id="PF12697"/>
    </source>
</evidence>
<feature type="domain" description="AB hydrolase-1" evidence="1">
    <location>
        <begin position="41"/>
        <end position="240"/>
    </location>
</feature>
<proteinExistence type="predicted"/>
<keyword evidence="2" id="KW-0378">Hydrolase</keyword>
<dbReference type="AlphaFoldDB" id="A0A2W4U903"/>
<gene>
    <name evidence="2" type="ORF">DCF25_13180</name>
</gene>
<accession>A0A2W4U903</accession>
<dbReference type="Gene3D" id="3.40.50.1820">
    <property type="entry name" value="alpha/beta hydrolase"/>
    <property type="match status" value="1"/>
</dbReference>
<comment type="caution">
    <text evidence="2">The sequence shown here is derived from an EMBL/GenBank/DDBJ whole genome shotgun (WGS) entry which is preliminary data.</text>
</comment>
<dbReference type="InterPro" id="IPR029058">
    <property type="entry name" value="AB_hydrolase_fold"/>
</dbReference>
<name>A0A2W4U903_9CYAN</name>
<organism evidence="2 3">
    <name type="scientific">Leptolyngbya foveolarum</name>
    <dbReference type="NCBI Taxonomy" id="47253"/>
    <lineage>
        <taxon>Bacteria</taxon>
        <taxon>Bacillati</taxon>
        <taxon>Cyanobacteriota</taxon>
        <taxon>Cyanophyceae</taxon>
        <taxon>Leptolyngbyales</taxon>
        <taxon>Leptolyngbyaceae</taxon>
        <taxon>Leptolyngbya group</taxon>
        <taxon>Leptolyngbya</taxon>
    </lineage>
</organism>
<dbReference type="SUPFAM" id="SSF53474">
    <property type="entry name" value="alpha/beta-Hydrolases"/>
    <property type="match status" value="1"/>
</dbReference>
<reference evidence="2 3" key="2">
    <citation type="submission" date="2018-06" db="EMBL/GenBank/DDBJ databases">
        <title>Metagenomic assembly of (sub)arctic Cyanobacteria and their associated microbiome from non-axenic cultures.</title>
        <authorList>
            <person name="Baurain D."/>
        </authorList>
    </citation>
    <scope>NUCLEOTIDE SEQUENCE [LARGE SCALE GENOMIC DNA]</scope>
    <source>
        <strain evidence="2">ULC129bin1</strain>
    </source>
</reference>
<protein>
    <submittedName>
        <fullName evidence="2">Alpha/beta hydrolase</fullName>
    </submittedName>
</protein>
<evidence type="ECO:0000313" key="2">
    <source>
        <dbReference type="EMBL" id="PZO15737.1"/>
    </source>
</evidence>
<dbReference type="GO" id="GO:0016787">
    <property type="term" value="F:hydrolase activity"/>
    <property type="evidence" value="ECO:0007669"/>
    <property type="project" value="UniProtKB-KW"/>
</dbReference>
<dbReference type="InterPro" id="IPR000073">
    <property type="entry name" value="AB_hydrolase_1"/>
</dbReference>
<dbReference type="Proteomes" id="UP000249354">
    <property type="component" value="Unassembled WGS sequence"/>
</dbReference>
<dbReference type="EMBL" id="QBMC01000088">
    <property type="protein sequence ID" value="PZO15737.1"/>
    <property type="molecule type" value="Genomic_DNA"/>
</dbReference>
<evidence type="ECO:0000313" key="3">
    <source>
        <dbReference type="Proteomes" id="UP000249354"/>
    </source>
</evidence>
<sequence length="255" mass="29708">MTLEGQEQPLSDAVEDLSQENMRAGISAQDSLEARLKPIYFVSGLGADQRIFQWLRADDYSPVHIQWVSPKKRESIEDYAKRLTEQIKDKNPIIVGLSFGGMIAVEMAKQIPTEKVILLSSVKDRLEIPFYFRLLRIVPLHRIVPFKSLLFAFYWLAYWLFAPEGLEQKKLLKTVLVETDPHFLKWALHKVVVWQNQEVPENLVQVHGKRDRIFPYRYVQPDYTVENSGHLMVMNRAEEISTLLKELTIQTQVEE</sequence>
<dbReference type="Pfam" id="PF12697">
    <property type="entry name" value="Abhydrolase_6"/>
    <property type="match status" value="1"/>
</dbReference>
<reference evidence="3" key="1">
    <citation type="submission" date="2018-04" db="EMBL/GenBank/DDBJ databases">
        <authorList>
            <person name="Cornet L."/>
        </authorList>
    </citation>
    <scope>NUCLEOTIDE SEQUENCE [LARGE SCALE GENOMIC DNA]</scope>
</reference>